<organism evidence="3 4">
    <name type="scientific">Elsinoe batatas</name>
    <dbReference type="NCBI Taxonomy" id="2601811"/>
    <lineage>
        <taxon>Eukaryota</taxon>
        <taxon>Fungi</taxon>
        <taxon>Dikarya</taxon>
        <taxon>Ascomycota</taxon>
        <taxon>Pezizomycotina</taxon>
        <taxon>Dothideomycetes</taxon>
        <taxon>Dothideomycetidae</taxon>
        <taxon>Myriangiales</taxon>
        <taxon>Elsinoaceae</taxon>
        <taxon>Elsinoe</taxon>
    </lineage>
</organism>
<feature type="transmembrane region" description="Helical" evidence="2">
    <location>
        <begin position="141"/>
        <end position="162"/>
    </location>
</feature>
<dbReference type="EMBL" id="JAESVG020000007">
    <property type="protein sequence ID" value="KAG8625715.1"/>
    <property type="molecule type" value="Genomic_DNA"/>
</dbReference>
<keyword evidence="4" id="KW-1185">Reference proteome</keyword>
<name>A0A8K0KYP4_9PEZI</name>
<dbReference type="InterPro" id="IPR021514">
    <property type="entry name" value="DUF3176"/>
</dbReference>
<feature type="region of interest" description="Disordered" evidence="1">
    <location>
        <begin position="1"/>
        <end position="81"/>
    </location>
</feature>
<proteinExistence type="predicted"/>
<reference evidence="3" key="1">
    <citation type="submission" date="2021-07" db="EMBL/GenBank/DDBJ databases">
        <title>Elsinoe batatas strain:CRI-CJ2 Genome sequencing and assembly.</title>
        <authorList>
            <person name="Huang L."/>
        </authorList>
    </citation>
    <scope>NUCLEOTIDE SEQUENCE</scope>
    <source>
        <strain evidence="3">CRI-CJ2</strain>
    </source>
</reference>
<evidence type="ECO:0000256" key="1">
    <source>
        <dbReference type="SAM" id="MobiDB-lite"/>
    </source>
</evidence>
<dbReference type="AlphaFoldDB" id="A0A8K0KYP4"/>
<evidence type="ECO:0000313" key="4">
    <source>
        <dbReference type="Proteomes" id="UP000809789"/>
    </source>
</evidence>
<sequence>MSNTTAGQSDYHRVPEADTDDELPLGQQALSRRQSDVSNPPRSPTVSLMSIHATSTSASLSQADPEQEKTDTHGGTPRSATYLTPRGDLRLSWFQRQQYWASQQWFYEISACVLTALSLVGIATLLAIYDRRPTPEWPRIITINSAISILTTILKGTMMFTVSSGLSQLKWTWFLEPRRLDTLSMFDEASRGPWGATIFLFGRVKSMIALAGALITIVAVAIDPFAQQVVSYELCPQRDAESRALLTRAQGFDSIPADFSQILQRSLVSNLYRLNDALLPQINVSCSSGNCTFDGRDGSYSYLGISHWCEDITSTIVNTSTWAVDEVSGPYTYNNYSLPGSSLNIVTPLWKDIRAFDVGQKAYADLNISFFTFEAIFFTRTPTQSQLYDVPVIAEMRNIINETVAELYYRRPEEPMAIRCGFRPTIKTVNVTINSNRLTQHETSVEHLQLTDRGAGTARGFTIDPSYIVVNGSLILPGPPIDSSSTPIGNVFAKDTVSAVRRHRKSIRDQSRRPMQPEAGIIIDDYGYTYMKSVERVLKSGQWKNCTISKTEPDEVHSVPVSKEGSYADIDNPTDWTFYEPGCFFYMDIAADRDITPYLRSLLLPDVQIKIPATLPDPRKKQYNWVVEPSISNIH</sequence>
<feature type="transmembrane region" description="Helical" evidence="2">
    <location>
        <begin position="207"/>
        <end position="226"/>
    </location>
</feature>
<dbReference type="PANTHER" id="PTHR35394">
    <property type="entry name" value="DUF3176 DOMAIN-CONTAINING PROTEIN"/>
    <property type="match status" value="1"/>
</dbReference>
<dbReference type="Proteomes" id="UP000809789">
    <property type="component" value="Unassembled WGS sequence"/>
</dbReference>
<feature type="compositionally biased region" description="Polar residues" evidence="1">
    <location>
        <begin position="28"/>
        <end position="64"/>
    </location>
</feature>
<accession>A0A8K0KYP4</accession>
<feature type="transmembrane region" description="Helical" evidence="2">
    <location>
        <begin position="105"/>
        <end position="129"/>
    </location>
</feature>
<evidence type="ECO:0000256" key="2">
    <source>
        <dbReference type="SAM" id="Phobius"/>
    </source>
</evidence>
<keyword evidence="2" id="KW-0472">Membrane</keyword>
<dbReference type="OrthoDB" id="5376804at2759"/>
<keyword evidence="2" id="KW-0812">Transmembrane</keyword>
<evidence type="ECO:0000313" key="3">
    <source>
        <dbReference type="EMBL" id="KAG8625715.1"/>
    </source>
</evidence>
<dbReference type="PANTHER" id="PTHR35394:SF5">
    <property type="entry name" value="DUF3176 DOMAIN-CONTAINING PROTEIN"/>
    <property type="match status" value="1"/>
</dbReference>
<gene>
    <name evidence="3" type="ORF">KVT40_006116</name>
</gene>
<protein>
    <submittedName>
        <fullName evidence="3">Uncharacterized protein</fullName>
    </submittedName>
</protein>
<keyword evidence="2" id="KW-1133">Transmembrane helix</keyword>
<comment type="caution">
    <text evidence="3">The sequence shown here is derived from an EMBL/GenBank/DDBJ whole genome shotgun (WGS) entry which is preliminary data.</text>
</comment>
<dbReference type="Pfam" id="PF11374">
    <property type="entry name" value="DUF3176"/>
    <property type="match status" value="1"/>
</dbReference>